<dbReference type="Proteomes" id="UP000693970">
    <property type="component" value="Unassembled WGS sequence"/>
</dbReference>
<proteinExistence type="predicted"/>
<dbReference type="AlphaFoldDB" id="A0A9K3PW96"/>
<organism evidence="1 2">
    <name type="scientific">Nitzschia inconspicua</name>
    <dbReference type="NCBI Taxonomy" id="303405"/>
    <lineage>
        <taxon>Eukaryota</taxon>
        <taxon>Sar</taxon>
        <taxon>Stramenopiles</taxon>
        <taxon>Ochrophyta</taxon>
        <taxon>Bacillariophyta</taxon>
        <taxon>Bacillariophyceae</taxon>
        <taxon>Bacillariophycidae</taxon>
        <taxon>Bacillariales</taxon>
        <taxon>Bacillariaceae</taxon>
        <taxon>Nitzschia</taxon>
    </lineage>
</organism>
<sequence>MTEEHTLDSEENAFGFMDIVMGATKENQEQNGCGVCLPMLVSVFESIGNVIKEDKILTEICIHKDEMTEKESESAGNNMRTQSSPSQTLHDMQEVVCNAISLPLYSGLTATLPTQVHFEKFTPECLSYREKNTKNRKIWGRTKLWFCKKLLCRNQTRSIKSKLMVPVHGMEGNGASFVSTTMDIGHIKVSNENA</sequence>
<gene>
    <name evidence="1" type="ORF">IV203_025793</name>
</gene>
<reference evidence="1" key="2">
    <citation type="submission" date="2021-04" db="EMBL/GenBank/DDBJ databases">
        <authorList>
            <person name="Podell S."/>
        </authorList>
    </citation>
    <scope>NUCLEOTIDE SEQUENCE</scope>
    <source>
        <strain evidence="1">Hildebrandi</strain>
    </source>
</reference>
<protein>
    <submittedName>
        <fullName evidence="1">Uncharacterized protein</fullName>
    </submittedName>
</protein>
<name>A0A9K3PW96_9STRA</name>
<accession>A0A9K3PW96</accession>
<dbReference type="EMBL" id="JAGRRH010000012">
    <property type="protein sequence ID" value="KAG7362127.1"/>
    <property type="molecule type" value="Genomic_DNA"/>
</dbReference>
<evidence type="ECO:0000313" key="2">
    <source>
        <dbReference type="Proteomes" id="UP000693970"/>
    </source>
</evidence>
<reference evidence="1" key="1">
    <citation type="journal article" date="2021" name="Sci. Rep.">
        <title>Diploid genomic architecture of Nitzschia inconspicua, an elite biomass production diatom.</title>
        <authorList>
            <person name="Oliver A."/>
            <person name="Podell S."/>
            <person name="Pinowska A."/>
            <person name="Traller J.C."/>
            <person name="Smith S.R."/>
            <person name="McClure R."/>
            <person name="Beliaev A."/>
            <person name="Bohutskyi P."/>
            <person name="Hill E.A."/>
            <person name="Rabines A."/>
            <person name="Zheng H."/>
            <person name="Allen L.Z."/>
            <person name="Kuo A."/>
            <person name="Grigoriev I.V."/>
            <person name="Allen A.E."/>
            <person name="Hazlebeck D."/>
            <person name="Allen E.E."/>
        </authorList>
    </citation>
    <scope>NUCLEOTIDE SEQUENCE</scope>
    <source>
        <strain evidence="1">Hildebrandi</strain>
    </source>
</reference>
<evidence type="ECO:0000313" key="1">
    <source>
        <dbReference type="EMBL" id="KAG7362127.1"/>
    </source>
</evidence>
<keyword evidence="2" id="KW-1185">Reference proteome</keyword>
<comment type="caution">
    <text evidence="1">The sequence shown here is derived from an EMBL/GenBank/DDBJ whole genome shotgun (WGS) entry which is preliminary data.</text>
</comment>